<protein>
    <recommendedName>
        <fullName evidence="3">F-box domain-containing protein</fullName>
    </recommendedName>
</protein>
<reference evidence="1 2" key="1">
    <citation type="journal article" date="2016" name="Mol. Biol. Evol.">
        <title>Comparative Genomics of Early-Diverging Mushroom-Forming Fungi Provides Insights into the Origins of Lignocellulose Decay Capabilities.</title>
        <authorList>
            <person name="Nagy L.G."/>
            <person name="Riley R."/>
            <person name="Tritt A."/>
            <person name="Adam C."/>
            <person name="Daum C."/>
            <person name="Floudas D."/>
            <person name="Sun H."/>
            <person name="Yadav J.S."/>
            <person name="Pangilinan J."/>
            <person name="Larsson K.H."/>
            <person name="Matsuura K."/>
            <person name="Barry K."/>
            <person name="Labutti K."/>
            <person name="Kuo R."/>
            <person name="Ohm R.A."/>
            <person name="Bhattacharya S.S."/>
            <person name="Shirouzu T."/>
            <person name="Yoshinaga Y."/>
            <person name="Martin F.M."/>
            <person name="Grigoriev I.V."/>
            <person name="Hibbett D.S."/>
        </authorList>
    </citation>
    <scope>NUCLEOTIDE SEQUENCE [LARGE SCALE GENOMIC DNA]</scope>
    <source>
        <strain evidence="1 2">L-15889</strain>
    </source>
</reference>
<evidence type="ECO:0000313" key="1">
    <source>
        <dbReference type="EMBL" id="KZT70271.1"/>
    </source>
</evidence>
<proteinExistence type="predicted"/>
<sequence length="160" mass="17420">MSAAGHAGVIPAEDHGHALCEGDCISRKSHTTIHQLPSDVVIDILRDVFEAARKPAIADRWSTNGEIVELDPWPPSLGHTSNPHHDYPCPETLASVSPVWREAMSNVSIFWTHLVSGQVEIPPHFRGSANILLGQDAMSSAFTFCGGTTHLCRILPRKLT</sequence>
<name>A0A165R3W8_9APHY</name>
<accession>A0A165R3W8</accession>
<dbReference type="EMBL" id="KV429052">
    <property type="protein sequence ID" value="KZT70271.1"/>
    <property type="molecule type" value="Genomic_DNA"/>
</dbReference>
<gene>
    <name evidence="1" type="ORF">DAEQUDRAFT_215376</name>
</gene>
<keyword evidence="2" id="KW-1185">Reference proteome</keyword>
<evidence type="ECO:0000313" key="2">
    <source>
        <dbReference type="Proteomes" id="UP000076727"/>
    </source>
</evidence>
<evidence type="ECO:0008006" key="3">
    <source>
        <dbReference type="Google" id="ProtNLM"/>
    </source>
</evidence>
<dbReference type="Proteomes" id="UP000076727">
    <property type="component" value="Unassembled WGS sequence"/>
</dbReference>
<dbReference type="AlphaFoldDB" id="A0A165R3W8"/>
<organism evidence="1 2">
    <name type="scientific">Daedalea quercina L-15889</name>
    <dbReference type="NCBI Taxonomy" id="1314783"/>
    <lineage>
        <taxon>Eukaryota</taxon>
        <taxon>Fungi</taxon>
        <taxon>Dikarya</taxon>
        <taxon>Basidiomycota</taxon>
        <taxon>Agaricomycotina</taxon>
        <taxon>Agaricomycetes</taxon>
        <taxon>Polyporales</taxon>
        <taxon>Fomitopsis</taxon>
    </lineage>
</organism>